<sequence>MDCGLLSVVAHTCGRGYTNGVSHNRSVMKIEKILGTNIDLTPAIEAHINKRIAPLSKLVKRLQPASVAVEVGKPSEHHNKGNVFYAEFNADIQGEVFHATAEAEDLYAAIDKVQKEFKRQIVDWRKKQKSVGTRAGRSFKKFLRFGREQD</sequence>
<dbReference type="InterPro" id="IPR050574">
    <property type="entry name" value="HPF/YfiA_ribosome-assoc"/>
</dbReference>
<accession>A0A2H0RPV9</accession>
<keyword evidence="1" id="KW-0810">Translation regulation</keyword>
<dbReference type="AlphaFoldDB" id="A0A2H0RPV9"/>
<dbReference type="PANTHER" id="PTHR33231">
    <property type="entry name" value="30S RIBOSOMAL PROTEIN"/>
    <property type="match status" value="1"/>
</dbReference>
<organism evidence="2 3">
    <name type="scientific">Candidatus Uhrbacteria bacterium CG10_big_fil_rev_8_21_14_0_10_50_16</name>
    <dbReference type="NCBI Taxonomy" id="1975039"/>
    <lineage>
        <taxon>Bacteria</taxon>
        <taxon>Candidatus Uhriibacteriota</taxon>
    </lineage>
</organism>
<dbReference type="PANTHER" id="PTHR33231:SF1">
    <property type="entry name" value="30S RIBOSOMAL PROTEIN"/>
    <property type="match status" value="1"/>
</dbReference>
<dbReference type="GO" id="GO:0022627">
    <property type="term" value="C:cytosolic small ribosomal subunit"/>
    <property type="evidence" value="ECO:0007669"/>
    <property type="project" value="TreeGrafter"/>
</dbReference>
<dbReference type="Gene3D" id="3.30.160.100">
    <property type="entry name" value="Ribosome hibernation promotion factor-like"/>
    <property type="match status" value="1"/>
</dbReference>
<dbReference type="EMBL" id="PCYM01000001">
    <property type="protein sequence ID" value="PIR47795.1"/>
    <property type="molecule type" value="Genomic_DNA"/>
</dbReference>
<dbReference type="NCBIfam" id="TIGR00741">
    <property type="entry name" value="yfiA"/>
    <property type="match status" value="1"/>
</dbReference>
<gene>
    <name evidence="2" type="primary">raiA</name>
    <name evidence="2" type="ORF">COV06_00105</name>
</gene>
<protein>
    <submittedName>
        <fullName evidence="2">Ribosomal subunit interface protein</fullName>
    </submittedName>
</protein>
<dbReference type="InterPro" id="IPR036567">
    <property type="entry name" value="RHF-like"/>
</dbReference>
<proteinExistence type="predicted"/>
<comment type="caution">
    <text evidence="2">The sequence shown here is derived from an EMBL/GenBank/DDBJ whole genome shotgun (WGS) entry which is preliminary data.</text>
</comment>
<dbReference type="GO" id="GO:0045900">
    <property type="term" value="P:negative regulation of translational elongation"/>
    <property type="evidence" value="ECO:0007669"/>
    <property type="project" value="TreeGrafter"/>
</dbReference>
<evidence type="ECO:0000313" key="3">
    <source>
        <dbReference type="Proteomes" id="UP000230084"/>
    </source>
</evidence>
<dbReference type="CDD" id="cd00552">
    <property type="entry name" value="RaiA"/>
    <property type="match status" value="1"/>
</dbReference>
<reference evidence="2 3" key="1">
    <citation type="submission" date="2017-09" db="EMBL/GenBank/DDBJ databases">
        <title>Depth-based differentiation of microbial function through sediment-hosted aquifers and enrichment of novel symbionts in the deep terrestrial subsurface.</title>
        <authorList>
            <person name="Probst A.J."/>
            <person name="Ladd B."/>
            <person name="Jarett J.K."/>
            <person name="Geller-Mcgrath D.E."/>
            <person name="Sieber C.M."/>
            <person name="Emerson J.B."/>
            <person name="Anantharaman K."/>
            <person name="Thomas B.C."/>
            <person name="Malmstrom R."/>
            <person name="Stieglmeier M."/>
            <person name="Klingl A."/>
            <person name="Woyke T."/>
            <person name="Ryan C.M."/>
            <person name="Banfield J.F."/>
        </authorList>
    </citation>
    <scope>NUCLEOTIDE SEQUENCE [LARGE SCALE GENOMIC DNA]</scope>
    <source>
        <strain evidence="2">CG10_big_fil_rev_8_21_14_0_10_50_16</strain>
    </source>
</reference>
<evidence type="ECO:0000256" key="1">
    <source>
        <dbReference type="ARBA" id="ARBA00022845"/>
    </source>
</evidence>
<name>A0A2H0RPV9_9BACT</name>
<dbReference type="Pfam" id="PF02482">
    <property type="entry name" value="Ribosomal_S30AE"/>
    <property type="match status" value="1"/>
</dbReference>
<dbReference type="SUPFAM" id="SSF69754">
    <property type="entry name" value="Ribosome binding protein Y (YfiA homologue)"/>
    <property type="match status" value="1"/>
</dbReference>
<dbReference type="InterPro" id="IPR003489">
    <property type="entry name" value="RHF/RaiA"/>
</dbReference>
<dbReference type="Proteomes" id="UP000230084">
    <property type="component" value="Unassembled WGS sequence"/>
</dbReference>
<dbReference type="GO" id="GO:0043024">
    <property type="term" value="F:ribosomal small subunit binding"/>
    <property type="evidence" value="ECO:0007669"/>
    <property type="project" value="TreeGrafter"/>
</dbReference>
<evidence type="ECO:0000313" key="2">
    <source>
        <dbReference type="EMBL" id="PIR47795.1"/>
    </source>
</evidence>